<dbReference type="EMBL" id="MLAK01001038">
    <property type="protein sequence ID" value="OHS98728.1"/>
    <property type="molecule type" value="Genomic_DNA"/>
</dbReference>
<protein>
    <submittedName>
        <fullName evidence="1">Uncharacterized protein</fullName>
    </submittedName>
</protein>
<sequence length="139" mass="15918">MSENDPNVVQIHLNLQQNGDTIHVDFAFDIINDDLDSVVKDLILTLEIGDSQNAELKELISEQIRKARLAANSPDIRDIPSPPINPDEDEEIMNDPEYIQLLEQQKRELEEMESRHIIEQQNLAQKLTTASTEDDLLIF</sequence>
<gene>
    <name evidence="1" type="ORF">TRFO_08727</name>
</gene>
<evidence type="ECO:0000313" key="1">
    <source>
        <dbReference type="EMBL" id="OHS98728.1"/>
    </source>
</evidence>
<keyword evidence="2" id="KW-1185">Reference proteome</keyword>
<dbReference type="AlphaFoldDB" id="A0A1J4JHT5"/>
<dbReference type="RefSeq" id="XP_068351865.1">
    <property type="nucleotide sequence ID" value="XM_068494461.1"/>
</dbReference>
<reference evidence="1" key="1">
    <citation type="submission" date="2016-10" db="EMBL/GenBank/DDBJ databases">
        <authorList>
            <person name="Benchimol M."/>
            <person name="Almeida L.G."/>
            <person name="Vasconcelos A.T."/>
            <person name="Perreira-Neves A."/>
            <person name="Rosa I.A."/>
            <person name="Tasca T."/>
            <person name="Bogo M.R."/>
            <person name="de Souza W."/>
        </authorList>
    </citation>
    <scope>NUCLEOTIDE SEQUENCE [LARGE SCALE GENOMIC DNA]</scope>
    <source>
        <strain evidence="1">K</strain>
    </source>
</reference>
<dbReference type="GeneID" id="94829165"/>
<proteinExistence type="predicted"/>
<accession>A0A1J4JHT5</accession>
<evidence type="ECO:0000313" key="2">
    <source>
        <dbReference type="Proteomes" id="UP000179807"/>
    </source>
</evidence>
<organism evidence="1 2">
    <name type="scientific">Tritrichomonas foetus</name>
    <dbReference type="NCBI Taxonomy" id="1144522"/>
    <lineage>
        <taxon>Eukaryota</taxon>
        <taxon>Metamonada</taxon>
        <taxon>Parabasalia</taxon>
        <taxon>Tritrichomonadida</taxon>
        <taxon>Tritrichomonadidae</taxon>
        <taxon>Tritrichomonas</taxon>
    </lineage>
</organism>
<dbReference type="Proteomes" id="UP000179807">
    <property type="component" value="Unassembled WGS sequence"/>
</dbReference>
<dbReference type="VEuPathDB" id="TrichDB:TRFO_08727"/>
<name>A0A1J4JHT5_9EUKA</name>
<comment type="caution">
    <text evidence="1">The sequence shown here is derived from an EMBL/GenBank/DDBJ whole genome shotgun (WGS) entry which is preliminary data.</text>
</comment>